<reference evidence="7 8" key="1">
    <citation type="submission" date="2024-02" db="EMBL/GenBank/DDBJ databases">
        <title>Herpetosiphon gulosus NBRC 112829.</title>
        <authorList>
            <person name="Ichikawa N."/>
            <person name="Katano-Makiyama Y."/>
            <person name="Hidaka K."/>
        </authorList>
    </citation>
    <scope>NUCLEOTIDE SEQUENCE [LARGE SCALE GENOMIC DNA]</scope>
    <source>
        <strain evidence="7 8">NBRC 112829</strain>
    </source>
</reference>
<organism evidence="7 8">
    <name type="scientific">Herpetosiphon gulosus</name>
    <dbReference type="NCBI Taxonomy" id="1973496"/>
    <lineage>
        <taxon>Bacteria</taxon>
        <taxon>Bacillati</taxon>
        <taxon>Chloroflexota</taxon>
        <taxon>Chloroflexia</taxon>
        <taxon>Herpetosiphonales</taxon>
        <taxon>Herpetosiphonaceae</taxon>
        <taxon>Herpetosiphon</taxon>
    </lineage>
</organism>
<comment type="similarity">
    <text evidence="2 6">Belongs to the transposase mutator family.</text>
</comment>
<keyword evidence="8" id="KW-1185">Reference proteome</keyword>
<dbReference type="Pfam" id="PF00872">
    <property type="entry name" value="Transposase_mut"/>
    <property type="match status" value="1"/>
</dbReference>
<gene>
    <name evidence="7" type="ORF">Hgul01_04526</name>
</gene>
<dbReference type="EMBL" id="BAABRU010000022">
    <property type="protein sequence ID" value="GAA5530703.1"/>
    <property type="molecule type" value="Genomic_DNA"/>
</dbReference>
<comment type="function">
    <text evidence="1 6">Required for the transposition of the insertion element.</text>
</comment>
<protein>
    <recommendedName>
        <fullName evidence="6">Mutator family transposase</fullName>
    </recommendedName>
</protein>
<keyword evidence="4 6" id="KW-0238">DNA-binding</keyword>
<dbReference type="InterPro" id="IPR001207">
    <property type="entry name" value="Transposase_mutator"/>
</dbReference>
<evidence type="ECO:0000256" key="6">
    <source>
        <dbReference type="RuleBase" id="RU365089"/>
    </source>
</evidence>
<dbReference type="Proteomes" id="UP001428290">
    <property type="component" value="Unassembled WGS sequence"/>
</dbReference>
<keyword evidence="5 6" id="KW-0233">DNA recombination</keyword>
<accession>A0ABP9X5P5</accession>
<name>A0ABP9X5P5_9CHLR</name>
<keyword evidence="3 6" id="KW-0815">Transposition</keyword>
<evidence type="ECO:0000256" key="5">
    <source>
        <dbReference type="ARBA" id="ARBA00023172"/>
    </source>
</evidence>
<evidence type="ECO:0000256" key="4">
    <source>
        <dbReference type="ARBA" id="ARBA00023125"/>
    </source>
</evidence>
<sequence length="80" mass="9431">MFDYPPDIRRLIYTTNAVEGYNRQLRKVTKTKGAFLTVESVRKLLYLVNRDITAKWVTLPNWARIRNQLAIRFDGRFPGS</sequence>
<evidence type="ECO:0000256" key="2">
    <source>
        <dbReference type="ARBA" id="ARBA00010961"/>
    </source>
</evidence>
<proteinExistence type="inferred from homology"/>
<dbReference type="PANTHER" id="PTHR33217:SF8">
    <property type="entry name" value="MUTATOR FAMILY TRANSPOSASE"/>
    <property type="match status" value="1"/>
</dbReference>
<evidence type="ECO:0000313" key="7">
    <source>
        <dbReference type="EMBL" id="GAA5530703.1"/>
    </source>
</evidence>
<dbReference type="PANTHER" id="PTHR33217">
    <property type="entry name" value="TRANSPOSASE FOR INSERTION SEQUENCE ELEMENT IS1081"/>
    <property type="match status" value="1"/>
</dbReference>
<evidence type="ECO:0000313" key="8">
    <source>
        <dbReference type="Proteomes" id="UP001428290"/>
    </source>
</evidence>
<evidence type="ECO:0000256" key="1">
    <source>
        <dbReference type="ARBA" id="ARBA00002190"/>
    </source>
</evidence>
<comment type="caution">
    <text evidence="7">The sequence shown here is derived from an EMBL/GenBank/DDBJ whole genome shotgun (WGS) entry which is preliminary data.</text>
</comment>
<keyword evidence="6" id="KW-0814">Transposable element</keyword>
<evidence type="ECO:0000256" key="3">
    <source>
        <dbReference type="ARBA" id="ARBA00022578"/>
    </source>
</evidence>